<gene>
    <name evidence="1" type="ORF">K435DRAFT_791003</name>
</gene>
<name>A0A4S8MNA7_DENBC</name>
<dbReference type="EMBL" id="ML179056">
    <property type="protein sequence ID" value="THV04440.1"/>
    <property type="molecule type" value="Genomic_DNA"/>
</dbReference>
<dbReference type="Proteomes" id="UP000297245">
    <property type="component" value="Unassembled WGS sequence"/>
</dbReference>
<reference evidence="1 2" key="1">
    <citation type="journal article" date="2019" name="Nat. Ecol. Evol.">
        <title>Megaphylogeny resolves global patterns of mushroom evolution.</title>
        <authorList>
            <person name="Varga T."/>
            <person name="Krizsan K."/>
            <person name="Foldi C."/>
            <person name="Dima B."/>
            <person name="Sanchez-Garcia M."/>
            <person name="Sanchez-Ramirez S."/>
            <person name="Szollosi G.J."/>
            <person name="Szarkandi J.G."/>
            <person name="Papp V."/>
            <person name="Albert L."/>
            <person name="Andreopoulos W."/>
            <person name="Angelini C."/>
            <person name="Antonin V."/>
            <person name="Barry K.W."/>
            <person name="Bougher N.L."/>
            <person name="Buchanan P."/>
            <person name="Buyck B."/>
            <person name="Bense V."/>
            <person name="Catcheside P."/>
            <person name="Chovatia M."/>
            <person name="Cooper J."/>
            <person name="Damon W."/>
            <person name="Desjardin D."/>
            <person name="Finy P."/>
            <person name="Geml J."/>
            <person name="Haridas S."/>
            <person name="Hughes K."/>
            <person name="Justo A."/>
            <person name="Karasinski D."/>
            <person name="Kautmanova I."/>
            <person name="Kiss B."/>
            <person name="Kocsube S."/>
            <person name="Kotiranta H."/>
            <person name="LaButti K.M."/>
            <person name="Lechner B.E."/>
            <person name="Liimatainen K."/>
            <person name="Lipzen A."/>
            <person name="Lukacs Z."/>
            <person name="Mihaltcheva S."/>
            <person name="Morgado L.N."/>
            <person name="Niskanen T."/>
            <person name="Noordeloos M.E."/>
            <person name="Ohm R.A."/>
            <person name="Ortiz-Santana B."/>
            <person name="Ovrebo C."/>
            <person name="Racz N."/>
            <person name="Riley R."/>
            <person name="Savchenko A."/>
            <person name="Shiryaev A."/>
            <person name="Soop K."/>
            <person name="Spirin V."/>
            <person name="Szebenyi C."/>
            <person name="Tomsovsky M."/>
            <person name="Tulloss R.E."/>
            <person name="Uehling J."/>
            <person name="Grigoriev I.V."/>
            <person name="Vagvolgyi C."/>
            <person name="Papp T."/>
            <person name="Martin F.M."/>
            <person name="Miettinen O."/>
            <person name="Hibbett D.S."/>
            <person name="Nagy L.G."/>
        </authorList>
    </citation>
    <scope>NUCLEOTIDE SEQUENCE [LARGE SCALE GENOMIC DNA]</scope>
    <source>
        <strain evidence="1 2">CBS 962.96</strain>
    </source>
</reference>
<protein>
    <submittedName>
        <fullName evidence="1">Uncharacterized protein</fullName>
    </submittedName>
</protein>
<dbReference type="AlphaFoldDB" id="A0A4S8MNA7"/>
<organism evidence="1 2">
    <name type="scientific">Dendrothele bispora (strain CBS 962.96)</name>
    <dbReference type="NCBI Taxonomy" id="1314807"/>
    <lineage>
        <taxon>Eukaryota</taxon>
        <taxon>Fungi</taxon>
        <taxon>Dikarya</taxon>
        <taxon>Basidiomycota</taxon>
        <taxon>Agaricomycotina</taxon>
        <taxon>Agaricomycetes</taxon>
        <taxon>Agaricomycetidae</taxon>
        <taxon>Agaricales</taxon>
        <taxon>Agaricales incertae sedis</taxon>
        <taxon>Dendrothele</taxon>
    </lineage>
</organism>
<accession>A0A4S8MNA7</accession>
<proteinExistence type="predicted"/>
<evidence type="ECO:0000313" key="1">
    <source>
        <dbReference type="EMBL" id="THV04440.1"/>
    </source>
</evidence>
<sequence length="131" mass="14262">MVGISLSKGAWPGISGTRDLRSENPNSDLFKSRTGNIPTPSLGVTSFLLTTARLTMWAILYGWTPEIFGTETRGTALALFKVLFFANIRTCLFVSGGMISWVVSSPAVELHKIVPSGTERNLEQREESNGV</sequence>
<evidence type="ECO:0000313" key="2">
    <source>
        <dbReference type="Proteomes" id="UP000297245"/>
    </source>
</evidence>
<keyword evidence="2" id="KW-1185">Reference proteome</keyword>
<dbReference type="OrthoDB" id="4139357at2759"/>